<evidence type="ECO:0000256" key="9">
    <source>
        <dbReference type="RuleBase" id="RU003946"/>
    </source>
</evidence>
<evidence type="ECO:0000256" key="7">
    <source>
        <dbReference type="PIRSR" id="PIRSR601952-1"/>
    </source>
</evidence>
<keyword evidence="11" id="KW-1185">Reference proteome</keyword>
<keyword evidence="4" id="KW-0378">Hydrolase</keyword>
<reference evidence="10 11" key="1">
    <citation type="submission" date="2018-09" db="EMBL/GenBank/DDBJ databases">
        <title>Genomic Encyclopedia of Type Strains, Phase III (KMG-III): the genomes of soil and plant-associated and newly described type strains.</title>
        <authorList>
            <person name="Whitman W."/>
        </authorList>
    </citation>
    <scope>NUCLEOTIDE SEQUENCE [LARGE SCALE GENOMIC DNA]</scope>
    <source>
        <strain evidence="10 11">CECT 7938</strain>
    </source>
</reference>
<evidence type="ECO:0000256" key="8">
    <source>
        <dbReference type="PIRSR" id="PIRSR601952-2"/>
    </source>
</evidence>
<dbReference type="Proteomes" id="UP000286246">
    <property type="component" value="Unassembled WGS sequence"/>
</dbReference>
<dbReference type="PRINTS" id="PR00113">
    <property type="entry name" value="ALKPHPHTASE"/>
</dbReference>
<evidence type="ECO:0000256" key="1">
    <source>
        <dbReference type="ARBA" id="ARBA00005984"/>
    </source>
</evidence>
<gene>
    <name evidence="10" type="ORF">DFQ12_1092</name>
</gene>
<proteinExistence type="inferred from homology"/>
<evidence type="ECO:0000313" key="10">
    <source>
        <dbReference type="EMBL" id="RKE56239.1"/>
    </source>
</evidence>
<evidence type="ECO:0000256" key="4">
    <source>
        <dbReference type="ARBA" id="ARBA00022801"/>
    </source>
</evidence>
<evidence type="ECO:0000256" key="2">
    <source>
        <dbReference type="ARBA" id="ARBA00022553"/>
    </source>
</evidence>
<comment type="cofactor">
    <cofactor evidence="8">
        <name>Mg(2+)</name>
        <dbReference type="ChEBI" id="CHEBI:18420"/>
    </cofactor>
    <text evidence="8">Binds 1 Mg(2+) ion.</text>
</comment>
<feature type="binding site" evidence="8">
    <location>
        <position position="273"/>
    </location>
    <ligand>
        <name>Mg(2+)</name>
        <dbReference type="ChEBI" id="CHEBI:18420"/>
    </ligand>
</feature>
<dbReference type="SUPFAM" id="SSF53649">
    <property type="entry name" value="Alkaline phosphatase-like"/>
    <property type="match status" value="1"/>
</dbReference>
<feature type="binding site" evidence="8">
    <location>
        <position position="43"/>
    </location>
    <ligand>
        <name>Mg(2+)</name>
        <dbReference type="ChEBI" id="CHEBI:18420"/>
    </ligand>
</feature>
<comment type="cofactor">
    <cofactor evidence="8">
        <name>Zn(2+)</name>
        <dbReference type="ChEBI" id="CHEBI:29105"/>
    </cofactor>
    <text evidence="8">Binds 2 Zn(2+) ions.</text>
</comment>
<feature type="binding site" evidence="8">
    <location>
        <position position="278"/>
    </location>
    <ligand>
        <name>Zn(2+)</name>
        <dbReference type="ChEBI" id="CHEBI:29105"/>
        <label>2</label>
    </ligand>
</feature>
<dbReference type="InterPro" id="IPR018299">
    <property type="entry name" value="Alkaline_phosphatase_AS"/>
</dbReference>
<accession>A0A420BHR5</accession>
<evidence type="ECO:0000256" key="3">
    <source>
        <dbReference type="ARBA" id="ARBA00022723"/>
    </source>
</evidence>
<feature type="binding site" evidence="8">
    <location>
        <position position="321"/>
    </location>
    <ligand>
        <name>Zn(2+)</name>
        <dbReference type="ChEBI" id="CHEBI:29105"/>
        <label>2</label>
    </ligand>
</feature>
<keyword evidence="3 8" id="KW-0479">Metal-binding</keyword>
<name>A0A420BHR5_SPHD1</name>
<sequence length="480" mass="52594">MPSFILFITLMKKRFLFLFLFAFIYVFPAFSQEAKYIFYLIGDGMGLNQVNLTEIHRAELQQKNSTVPLVFTQFPHVGFASTHSQSNGVTDSGAGGTALAVGKKTKNGVIGMDSTGTVPHKSIAYAAKEKGKKVGIITSVSIDHATPASFYAHQPDRDMYYEIGKEIISSNFDFFGGSNFLKPETTFDKQPAPSLFPLFEKAGYKVLKGKEAYTQHPRKSDKIILMNTDGTARDALKYAIDQKPSDLKLADITAAAIQSLEQNNKNGFFLMVEGGKIDWACHANDAATTIQEVLDFNSAAELVYEFYKKHPKETLIVVTADHETGGLGIGNGSSTLKTKLLANQKLSHAELSNEIGNLRKNKANATWDDLKNLLSTHTGLYNQVKVNADDDKSLQGAYQRSFVDHQNETAKSLYASDDKIAALSIAILNRMGSIAWASNNHSAAYAPVYAIGTGAEQFNQKMDNTDIPKKIAIAAKLSLD</sequence>
<keyword evidence="5 8" id="KW-0862">Zinc</keyword>
<feature type="active site" description="Phosphoserine intermediate" evidence="7">
    <location>
        <position position="92"/>
    </location>
</feature>
<dbReference type="GO" id="GO:0046872">
    <property type="term" value="F:metal ion binding"/>
    <property type="evidence" value="ECO:0007669"/>
    <property type="project" value="UniProtKB-KW"/>
</dbReference>
<keyword evidence="2" id="KW-0597">Phosphoprotein</keyword>
<feature type="binding site" evidence="8">
    <location>
        <position position="282"/>
    </location>
    <ligand>
        <name>Zn(2+)</name>
        <dbReference type="ChEBI" id="CHEBI:29105"/>
        <label>2</label>
    </ligand>
</feature>
<evidence type="ECO:0000256" key="6">
    <source>
        <dbReference type="ARBA" id="ARBA00022842"/>
    </source>
</evidence>
<feature type="binding site" evidence="8">
    <location>
        <position position="441"/>
    </location>
    <ligand>
        <name>Zn(2+)</name>
        <dbReference type="ChEBI" id="CHEBI:29105"/>
        <label>2</label>
    </ligand>
</feature>
<dbReference type="Gene3D" id="1.10.60.40">
    <property type="match status" value="1"/>
</dbReference>
<dbReference type="PANTHER" id="PTHR11596:SF5">
    <property type="entry name" value="ALKALINE PHOSPHATASE"/>
    <property type="match status" value="1"/>
</dbReference>
<dbReference type="Pfam" id="PF00245">
    <property type="entry name" value="Alk_phosphatase"/>
    <property type="match status" value="1"/>
</dbReference>
<dbReference type="GO" id="GO:0004035">
    <property type="term" value="F:alkaline phosphatase activity"/>
    <property type="evidence" value="ECO:0007669"/>
    <property type="project" value="TreeGrafter"/>
</dbReference>
<evidence type="ECO:0000256" key="5">
    <source>
        <dbReference type="ARBA" id="ARBA00022833"/>
    </source>
</evidence>
<dbReference type="PANTHER" id="PTHR11596">
    <property type="entry name" value="ALKALINE PHOSPHATASE"/>
    <property type="match status" value="1"/>
</dbReference>
<dbReference type="EMBL" id="RAPY01000001">
    <property type="protein sequence ID" value="RKE56239.1"/>
    <property type="molecule type" value="Genomic_DNA"/>
</dbReference>
<dbReference type="InterPro" id="IPR001952">
    <property type="entry name" value="Alkaline_phosphatase"/>
</dbReference>
<feature type="binding site" evidence="8">
    <location>
        <position position="322"/>
    </location>
    <ligand>
        <name>Zn(2+)</name>
        <dbReference type="ChEBI" id="CHEBI:29105"/>
        <label>2</label>
    </ligand>
</feature>
<dbReference type="Gene3D" id="3.40.720.10">
    <property type="entry name" value="Alkaline Phosphatase, subunit A"/>
    <property type="match status" value="1"/>
</dbReference>
<dbReference type="AlphaFoldDB" id="A0A420BHR5"/>
<evidence type="ECO:0000313" key="11">
    <source>
        <dbReference type="Proteomes" id="UP000286246"/>
    </source>
</evidence>
<feature type="binding site" evidence="8">
    <location>
        <position position="146"/>
    </location>
    <ligand>
        <name>Mg(2+)</name>
        <dbReference type="ChEBI" id="CHEBI:18420"/>
    </ligand>
</feature>
<organism evidence="10 11">
    <name type="scientific">Sphingobacterium detergens</name>
    <dbReference type="NCBI Taxonomy" id="1145106"/>
    <lineage>
        <taxon>Bacteria</taxon>
        <taxon>Pseudomonadati</taxon>
        <taxon>Bacteroidota</taxon>
        <taxon>Sphingobacteriia</taxon>
        <taxon>Sphingobacteriales</taxon>
        <taxon>Sphingobacteriaceae</taxon>
        <taxon>Sphingobacterium</taxon>
    </lineage>
</organism>
<feature type="binding site" evidence="8">
    <location>
        <position position="144"/>
    </location>
    <ligand>
        <name>Mg(2+)</name>
        <dbReference type="ChEBI" id="CHEBI:18420"/>
    </ligand>
</feature>
<feature type="binding site" evidence="8">
    <location>
        <position position="43"/>
    </location>
    <ligand>
        <name>Zn(2+)</name>
        <dbReference type="ChEBI" id="CHEBI:29105"/>
        <label>2</label>
    </ligand>
</feature>
<protein>
    <submittedName>
        <fullName evidence="10">Alkaline phosphatase</fullName>
    </submittedName>
</protein>
<comment type="caution">
    <text evidence="10">The sequence shown here is derived from an EMBL/GenBank/DDBJ whole genome shotgun (WGS) entry which is preliminary data.</text>
</comment>
<dbReference type="SMART" id="SM00098">
    <property type="entry name" value="alkPPc"/>
    <property type="match status" value="1"/>
</dbReference>
<dbReference type="PROSITE" id="PS00123">
    <property type="entry name" value="ALKALINE_PHOSPHATASE"/>
    <property type="match status" value="1"/>
</dbReference>
<dbReference type="CDD" id="cd16012">
    <property type="entry name" value="ALP"/>
    <property type="match status" value="1"/>
</dbReference>
<comment type="similarity">
    <text evidence="1 9">Belongs to the alkaline phosphatase family.</text>
</comment>
<keyword evidence="6 8" id="KW-0460">Magnesium</keyword>
<dbReference type="InterPro" id="IPR017850">
    <property type="entry name" value="Alkaline_phosphatase_core_sf"/>
</dbReference>